<dbReference type="EMBL" id="JADOXO010000086">
    <property type="protein sequence ID" value="KAF9814436.1"/>
    <property type="molecule type" value="Genomic_DNA"/>
</dbReference>
<feature type="compositionally biased region" description="Basic residues" evidence="1">
    <location>
        <begin position="383"/>
        <end position="431"/>
    </location>
</feature>
<sequence length="543" mass="57446">MFALTDLLVCLLQFFTSLWTRLSSRTRSPSEVDIEAVVIAYNTATEHPANQCPISTGNEGSRAKGSRVRIVDANHTPAAADSEGDTGEDIKEAASATQVSLTQCNTIASYSSSTDTFDCPPSPAPSCPSPCPSLDSSIAWTPVSSCPGTPQFLPIVCGIAPVGVLGDDVPLLPPAEDAHLEDVKIPKYRPLQPPSAAPTLVDDIRPSAMPPVDDAEADPFCLSASSYSADGDSDTTSPTEDAGPYSFSIHTSAADAPRGHHPGRKSKSAASSKPTSAATSTTPEPSSIHSTLSTAGAAPPAARPDPAPGYRAGVFASYPPRCPAAPAASRRQQALPRRTVRASDPDGAARDQEAQARPLPRGDAACALSVSVLGGHGGAPRVAARRPHRPRGRRNHHGHPGRLRSPRPRAARGRVRVRTRRISRGRGRRRGAPQPPQDAGAHLRARSRRNGRGTASEGSPGPGARRVWCWWRRHAMLRSRVLGSAAVSLRSLGRKLTATAAQLRVRRRTINVWAPCTAVSVSASHCFPCCAFASDLDYAYLYF</sequence>
<feature type="region of interest" description="Disordered" evidence="1">
    <location>
        <begin position="183"/>
        <end position="308"/>
    </location>
</feature>
<comment type="caution">
    <text evidence="3">The sequence shown here is derived from an EMBL/GenBank/DDBJ whole genome shotgun (WGS) entry which is preliminary data.</text>
</comment>
<protein>
    <submittedName>
        <fullName evidence="3">Uncharacterized protein</fullName>
    </submittedName>
</protein>
<organism evidence="3 4">
    <name type="scientific">Rhodonia placenta</name>
    <dbReference type="NCBI Taxonomy" id="104341"/>
    <lineage>
        <taxon>Eukaryota</taxon>
        <taxon>Fungi</taxon>
        <taxon>Dikarya</taxon>
        <taxon>Basidiomycota</taxon>
        <taxon>Agaricomycotina</taxon>
        <taxon>Agaricomycetes</taxon>
        <taxon>Polyporales</taxon>
        <taxon>Adustoporiaceae</taxon>
        <taxon>Rhodonia</taxon>
    </lineage>
</organism>
<feature type="signal peptide" evidence="2">
    <location>
        <begin position="1"/>
        <end position="20"/>
    </location>
</feature>
<feature type="region of interest" description="Disordered" evidence="1">
    <location>
        <begin position="323"/>
        <end position="463"/>
    </location>
</feature>
<evidence type="ECO:0000256" key="1">
    <source>
        <dbReference type="SAM" id="MobiDB-lite"/>
    </source>
</evidence>
<evidence type="ECO:0000256" key="2">
    <source>
        <dbReference type="SAM" id="SignalP"/>
    </source>
</evidence>
<feature type="compositionally biased region" description="Low complexity" evidence="1">
    <location>
        <begin position="324"/>
        <end position="337"/>
    </location>
</feature>
<gene>
    <name evidence="3" type="ORF">IEO21_05100</name>
</gene>
<feature type="compositionally biased region" description="Low complexity" evidence="1">
    <location>
        <begin position="223"/>
        <end position="237"/>
    </location>
</feature>
<feature type="compositionally biased region" description="Basic and acidic residues" evidence="1">
    <location>
        <begin position="341"/>
        <end position="354"/>
    </location>
</feature>
<proteinExistence type="predicted"/>
<name>A0A8H7P2W1_9APHY</name>
<dbReference type="Proteomes" id="UP000639403">
    <property type="component" value="Unassembled WGS sequence"/>
</dbReference>
<evidence type="ECO:0000313" key="4">
    <source>
        <dbReference type="Proteomes" id="UP000639403"/>
    </source>
</evidence>
<keyword evidence="2" id="KW-0732">Signal</keyword>
<feature type="compositionally biased region" description="Low complexity" evidence="1">
    <location>
        <begin position="268"/>
        <end position="287"/>
    </location>
</feature>
<dbReference type="AlphaFoldDB" id="A0A8H7P2W1"/>
<evidence type="ECO:0000313" key="3">
    <source>
        <dbReference type="EMBL" id="KAF9814436.1"/>
    </source>
</evidence>
<reference evidence="3" key="1">
    <citation type="submission" date="2020-11" db="EMBL/GenBank/DDBJ databases">
        <authorList>
            <person name="Koelle M."/>
            <person name="Horta M.A.C."/>
            <person name="Nowrousian M."/>
            <person name="Ohm R.A."/>
            <person name="Benz P."/>
            <person name="Pilgard A."/>
        </authorList>
    </citation>
    <scope>NUCLEOTIDE SEQUENCE</scope>
    <source>
        <strain evidence="3">FPRL280</strain>
    </source>
</reference>
<reference evidence="3" key="2">
    <citation type="journal article" name="Front. Microbiol.">
        <title>Degradative Capacity of Two Strains of Rhodonia placenta: From Phenotype to Genotype.</title>
        <authorList>
            <person name="Kolle M."/>
            <person name="Horta M.A.C."/>
            <person name="Nowrousian M."/>
            <person name="Ohm R.A."/>
            <person name="Benz J.P."/>
            <person name="Pilgard A."/>
        </authorList>
    </citation>
    <scope>NUCLEOTIDE SEQUENCE</scope>
    <source>
        <strain evidence="3">FPRL280</strain>
    </source>
</reference>
<feature type="chain" id="PRO_5034987211" evidence="2">
    <location>
        <begin position="21"/>
        <end position="543"/>
    </location>
</feature>
<accession>A0A8H7P2W1</accession>